<sequence>MTGEEPVYVLPRRSDPTAIHTDPDCWVLGASDRDAVERSRSSFTDDRDTCSYCSGETAASEHGKCRSVRQEQAVQERIEAVRRVLREAGRPLSRRDIQLEALLSEKETRNSLSELREAGELKDVANHDDGRIPLYQLVAERAAAQQASHRVGL</sequence>
<name>M0ADL3_9EURY</name>
<dbReference type="Proteomes" id="UP000011648">
    <property type="component" value="Unassembled WGS sequence"/>
</dbReference>
<dbReference type="AlphaFoldDB" id="M0ADL3"/>
<organism evidence="1 2">
    <name type="scientific">Natrialba taiwanensis DSM 12281</name>
    <dbReference type="NCBI Taxonomy" id="1230458"/>
    <lineage>
        <taxon>Archaea</taxon>
        <taxon>Methanobacteriati</taxon>
        <taxon>Methanobacteriota</taxon>
        <taxon>Stenosarchaea group</taxon>
        <taxon>Halobacteria</taxon>
        <taxon>Halobacteriales</taxon>
        <taxon>Natrialbaceae</taxon>
        <taxon>Natrialba</taxon>
    </lineage>
</organism>
<dbReference type="STRING" id="1230458.C484_00755"/>
<dbReference type="PATRIC" id="fig|1230458.4.peg.141"/>
<evidence type="ECO:0000313" key="2">
    <source>
        <dbReference type="Proteomes" id="UP000011648"/>
    </source>
</evidence>
<proteinExistence type="predicted"/>
<dbReference type="EMBL" id="AOIL01000006">
    <property type="protein sequence ID" value="ELY96619.1"/>
    <property type="molecule type" value="Genomic_DNA"/>
</dbReference>
<reference evidence="1 2" key="1">
    <citation type="journal article" date="2014" name="PLoS Genet.">
        <title>Phylogenetically driven sequencing of extremely halophilic archaea reveals strategies for static and dynamic osmo-response.</title>
        <authorList>
            <person name="Becker E.A."/>
            <person name="Seitzer P.M."/>
            <person name="Tritt A."/>
            <person name="Larsen D."/>
            <person name="Krusor M."/>
            <person name="Yao A.I."/>
            <person name="Wu D."/>
            <person name="Madern D."/>
            <person name="Eisen J.A."/>
            <person name="Darling A.E."/>
            <person name="Facciotti M.T."/>
        </authorList>
    </citation>
    <scope>NUCLEOTIDE SEQUENCE [LARGE SCALE GENOMIC DNA]</scope>
    <source>
        <strain evidence="1 2">DSM 12281</strain>
    </source>
</reference>
<protein>
    <submittedName>
        <fullName evidence="1">Uncharacterized protein</fullName>
    </submittedName>
</protein>
<evidence type="ECO:0000313" key="1">
    <source>
        <dbReference type="EMBL" id="ELY96619.1"/>
    </source>
</evidence>
<keyword evidence="2" id="KW-1185">Reference proteome</keyword>
<dbReference type="RefSeq" id="WP_006824066.1">
    <property type="nucleotide sequence ID" value="NZ_AOIL01000006.1"/>
</dbReference>
<comment type="caution">
    <text evidence="1">The sequence shown here is derived from an EMBL/GenBank/DDBJ whole genome shotgun (WGS) entry which is preliminary data.</text>
</comment>
<accession>M0ADL3</accession>
<gene>
    <name evidence="1" type="ORF">C484_00755</name>
</gene>